<dbReference type="HOGENOM" id="CLU_018255_0_0_1"/>
<sequence>KLPILTEGKITPQELYRFEMGCQTYFDVKDVTKDIDQVRRTMAGIRDPAIRSWVHSNHARLLTLSFADFMKDLRKRALDTDWEFDIRREMMMSKYILDLDFQNWADNIVGLNCILAGTDQVYDDKGLLELLGANLENDLNSEVRSPKSQVRTDSIKNWVEDVRRLADTERRHLKRARAHWDDWQQRTAKRVATSSSLSDKPRPFSNSTNAFSSTHRTNSFSAANTSGTSLRAPTLTGEEKDLLDKHQGCRRCRKFYTGHRASDAKCDFPDARTYKPLT</sequence>
<organism evidence="2 3">
    <name type="scientific">Amanita muscaria (strain Koide BX008)</name>
    <dbReference type="NCBI Taxonomy" id="946122"/>
    <lineage>
        <taxon>Eukaryota</taxon>
        <taxon>Fungi</taxon>
        <taxon>Dikarya</taxon>
        <taxon>Basidiomycota</taxon>
        <taxon>Agaricomycotina</taxon>
        <taxon>Agaricomycetes</taxon>
        <taxon>Agaricomycetidae</taxon>
        <taxon>Agaricales</taxon>
        <taxon>Pluteineae</taxon>
        <taxon>Amanitaceae</taxon>
        <taxon>Amanita</taxon>
    </lineage>
</organism>
<gene>
    <name evidence="2" type="ORF">M378DRAFT_30412</name>
</gene>
<accession>A0A0C2SJ56</accession>
<feature type="non-terminal residue" evidence="2">
    <location>
        <position position="1"/>
    </location>
</feature>
<dbReference type="Proteomes" id="UP000054549">
    <property type="component" value="Unassembled WGS sequence"/>
</dbReference>
<evidence type="ECO:0000313" key="2">
    <source>
        <dbReference type="EMBL" id="KIL53954.1"/>
    </source>
</evidence>
<feature type="non-terminal residue" evidence="2">
    <location>
        <position position="278"/>
    </location>
</feature>
<protein>
    <submittedName>
        <fullName evidence="2">Uncharacterized protein</fullName>
    </submittedName>
</protein>
<dbReference type="AlphaFoldDB" id="A0A0C2SJ56"/>
<feature type="region of interest" description="Disordered" evidence="1">
    <location>
        <begin position="191"/>
        <end position="239"/>
    </location>
</feature>
<dbReference type="STRING" id="946122.A0A0C2SJ56"/>
<keyword evidence="3" id="KW-1185">Reference proteome</keyword>
<name>A0A0C2SJ56_AMAMK</name>
<feature type="compositionally biased region" description="Polar residues" evidence="1">
    <location>
        <begin position="192"/>
        <end position="231"/>
    </location>
</feature>
<dbReference type="OrthoDB" id="2369050at2759"/>
<proteinExistence type="predicted"/>
<dbReference type="InParanoid" id="A0A0C2SJ56"/>
<dbReference type="EMBL" id="KN819086">
    <property type="protein sequence ID" value="KIL53954.1"/>
    <property type="molecule type" value="Genomic_DNA"/>
</dbReference>
<reference evidence="2 3" key="1">
    <citation type="submission" date="2014-04" db="EMBL/GenBank/DDBJ databases">
        <title>Evolutionary Origins and Diversification of the Mycorrhizal Mutualists.</title>
        <authorList>
            <consortium name="DOE Joint Genome Institute"/>
            <consortium name="Mycorrhizal Genomics Consortium"/>
            <person name="Kohler A."/>
            <person name="Kuo A."/>
            <person name="Nagy L.G."/>
            <person name="Floudas D."/>
            <person name="Copeland A."/>
            <person name="Barry K.W."/>
            <person name="Cichocki N."/>
            <person name="Veneault-Fourrey C."/>
            <person name="LaButti K."/>
            <person name="Lindquist E.A."/>
            <person name="Lipzen A."/>
            <person name="Lundell T."/>
            <person name="Morin E."/>
            <person name="Murat C."/>
            <person name="Riley R."/>
            <person name="Ohm R."/>
            <person name="Sun H."/>
            <person name="Tunlid A."/>
            <person name="Henrissat B."/>
            <person name="Grigoriev I.V."/>
            <person name="Hibbett D.S."/>
            <person name="Martin F."/>
        </authorList>
    </citation>
    <scope>NUCLEOTIDE SEQUENCE [LARGE SCALE GENOMIC DNA]</scope>
    <source>
        <strain evidence="2 3">Koide BX008</strain>
    </source>
</reference>
<evidence type="ECO:0000313" key="3">
    <source>
        <dbReference type="Proteomes" id="UP000054549"/>
    </source>
</evidence>
<evidence type="ECO:0000256" key="1">
    <source>
        <dbReference type="SAM" id="MobiDB-lite"/>
    </source>
</evidence>